<dbReference type="Gene3D" id="3.30.450.40">
    <property type="match status" value="1"/>
</dbReference>
<dbReference type="Gene3D" id="3.60.40.10">
    <property type="entry name" value="PPM-type phosphatase domain"/>
    <property type="match status" value="1"/>
</dbReference>
<dbReference type="SMART" id="SM00091">
    <property type="entry name" value="PAS"/>
    <property type="match status" value="1"/>
</dbReference>
<evidence type="ECO:0000256" key="1">
    <source>
        <dbReference type="ARBA" id="ARBA00022801"/>
    </source>
</evidence>
<dbReference type="SMART" id="SM00331">
    <property type="entry name" value="PP2C_SIG"/>
    <property type="match status" value="1"/>
</dbReference>
<reference evidence="3 4" key="1">
    <citation type="submission" date="2019-12" db="EMBL/GenBank/DDBJ databases">
        <title>the WGS of Blastococcus saxobsidens 67B17.</title>
        <authorList>
            <person name="Jiang Z."/>
        </authorList>
    </citation>
    <scope>NUCLEOTIDE SEQUENCE [LARGE SCALE GENOMIC DNA]</scope>
    <source>
        <strain evidence="3 4">67B17</strain>
    </source>
</reference>
<organism evidence="3 4">
    <name type="scientific">Blastococcus saxobsidens</name>
    <dbReference type="NCBI Taxonomy" id="138336"/>
    <lineage>
        <taxon>Bacteria</taxon>
        <taxon>Bacillati</taxon>
        <taxon>Actinomycetota</taxon>
        <taxon>Actinomycetes</taxon>
        <taxon>Geodermatophilales</taxon>
        <taxon>Geodermatophilaceae</taxon>
        <taxon>Blastococcus</taxon>
    </lineage>
</organism>
<dbReference type="PANTHER" id="PTHR43156">
    <property type="entry name" value="STAGE II SPORULATION PROTEIN E-RELATED"/>
    <property type="match status" value="1"/>
</dbReference>
<dbReference type="AlphaFoldDB" id="A0A6L9W413"/>
<keyword evidence="1" id="KW-0378">Hydrolase</keyword>
<gene>
    <name evidence="3" type="ORF">GCU60_10440</name>
</gene>
<dbReference type="PANTHER" id="PTHR43156:SF2">
    <property type="entry name" value="STAGE II SPORULATION PROTEIN E"/>
    <property type="match status" value="1"/>
</dbReference>
<proteinExistence type="predicted"/>
<dbReference type="SUPFAM" id="SSF55785">
    <property type="entry name" value="PYP-like sensor domain (PAS domain)"/>
    <property type="match status" value="1"/>
</dbReference>
<dbReference type="InterPro" id="IPR003018">
    <property type="entry name" value="GAF"/>
</dbReference>
<dbReference type="InterPro" id="IPR001932">
    <property type="entry name" value="PPM-type_phosphatase-like_dom"/>
</dbReference>
<name>A0A6L9W413_9ACTN</name>
<sequence>MSAVQVATSLVPTDFQLLFGALPTAFLVMDPDLVIVDANAAYLELLGRRREELVGRPVFEAFPPSPDALDEHGRNPVQVSFERARDTGQIDPMPIAKYDVVDAVTGELGERYWSLISAPVLDADGRTVLVLQRTEDVTAYVRERSAPARAGEPEDSRAIQALEADLYARVQELAAVQEARDTAARRLSSLAEVALQLTTAETVEDLERIVVSRGLAVLGADGGGIISPDDRGGWRATLSAALGEQVQLGYGNVPYDSPLPAPWVARTGRELLLPTERSGLAFDDSMVGVYADIGRYGWAFLPLTVSDVCVGSLAVAWAEEHPFSSDELELLRVFAAQCAQVLVRIRATAAQRAAAVAAQVMSETLQRSLLQQPPTPETLQLAVRYQPASLGAHVGGDWYDAFVTTRGATVLVVGDVTGHDVEAAATMGQLRNLLRGMAYDSDDGPAALLARLDGAMGGLHVGTLATAVLGRVEQHGTAEEPAWRLSWSSAGHLPPLLRRPDGTVEVLDGRPQLLLGLDPGTPRSERVVDLEPGSTVLLYSDGLVETRTADLDHGIARLADALAHHGDLAPEELSDRVLAEVAPGANDDDIALLVLRPGAPGTGEAG</sequence>
<dbReference type="PROSITE" id="PS50112">
    <property type="entry name" value="PAS"/>
    <property type="match status" value="1"/>
</dbReference>
<dbReference type="GO" id="GO:0016791">
    <property type="term" value="F:phosphatase activity"/>
    <property type="evidence" value="ECO:0007669"/>
    <property type="project" value="TreeGrafter"/>
</dbReference>
<dbReference type="SUPFAM" id="SSF55781">
    <property type="entry name" value="GAF domain-like"/>
    <property type="match status" value="1"/>
</dbReference>
<accession>A0A6L9W413</accession>
<dbReference type="CDD" id="cd00130">
    <property type="entry name" value="PAS"/>
    <property type="match status" value="1"/>
</dbReference>
<dbReference type="InterPro" id="IPR052016">
    <property type="entry name" value="Bact_Sigma-Reg"/>
</dbReference>
<evidence type="ECO:0000259" key="2">
    <source>
        <dbReference type="PROSITE" id="PS50112"/>
    </source>
</evidence>
<dbReference type="InterPro" id="IPR013656">
    <property type="entry name" value="PAS_4"/>
</dbReference>
<dbReference type="RefSeq" id="WP_163204908.1">
    <property type="nucleotide sequence ID" value="NZ_JAAGWG010000013.1"/>
</dbReference>
<dbReference type="Pfam" id="PF13185">
    <property type="entry name" value="GAF_2"/>
    <property type="match status" value="1"/>
</dbReference>
<dbReference type="EMBL" id="JAAGWG010000013">
    <property type="protein sequence ID" value="NEK86174.1"/>
    <property type="molecule type" value="Genomic_DNA"/>
</dbReference>
<evidence type="ECO:0000313" key="3">
    <source>
        <dbReference type="EMBL" id="NEK86174.1"/>
    </source>
</evidence>
<comment type="caution">
    <text evidence="3">The sequence shown here is derived from an EMBL/GenBank/DDBJ whole genome shotgun (WGS) entry which is preliminary data.</text>
</comment>
<dbReference type="Pfam" id="PF07228">
    <property type="entry name" value="SpoIIE"/>
    <property type="match status" value="1"/>
</dbReference>
<dbReference type="InterPro" id="IPR035965">
    <property type="entry name" value="PAS-like_dom_sf"/>
</dbReference>
<feature type="domain" description="PAS" evidence="2">
    <location>
        <begin position="11"/>
        <end position="65"/>
    </location>
</feature>
<dbReference type="Proteomes" id="UP000479241">
    <property type="component" value="Unassembled WGS sequence"/>
</dbReference>
<dbReference type="InterPro" id="IPR000014">
    <property type="entry name" value="PAS"/>
</dbReference>
<dbReference type="NCBIfam" id="TIGR00229">
    <property type="entry name" value="sensory_box"/>
    <property type="match status" value="1"/>
</dbReference>
<dbReference type="Gene3D" id="3.30.450.20">
    <property type="entry name" value="PAS domain"/>
    <property type="match status" value="1"/>
</dbReference>
<protein>
    <submittedName>
        <fullName evidence="3">SpoIIE family protein phosphatase</fullName>
    </submittedName>
</protein>
<dbReference type="InterPro" id="IPR029016">
    <property type="entry name" value="GAF-like_dom_sf"/>
</dbReference>
<dbReference type="SMART" id="SM00065">
    <property type="entry name" value="GAF"/>
    <property type="match status" value="1"/>
</dbReference>
<dbReference type="SUPFAM" id="SSF81606">
    <property type="entry name" value="PP2C-like"/>
    <property type="match status" value="1"/>
</dbReference>
<dbReference type="Pfam" id="PF08448">
    <property type="entry name" value="PAS_4"/>
    <property type="match status" value="1"/>
</dbReference>
<evidence type="ECO:0000313" key="4">
    <source>
        <dbReference type="Proteomes" id="UP000479241"/>
    </source>
</evidence>
<dbReference type="InterPro" id="IPR036457">
    <property type="entry name" value="PPM-type-like_dom_sf"/>
</dbReference>